<name>A0ABR2BEH5_9ROSI</name>
<sequence>MYTIELAAGTIVSPGLLSVVSRAVGSSRLCGFPCFWGIVENADFRRTEEKLVGLQADCTTIADHFSNPISYSIDLIEIIVYKSQQQYRKNEHDMFIEAKSHYKASNSTEKSPSLDEILTLASDTYMDRDGQRLFDILCRRCGRCRSTLARFLQELALRR</sequence>
<gene>
    <name evidence="1" type="ORF">V6N12_067227</name>
</gene>
<accession>A0ABR2BEH5</accession>
<reference evidence="1 2" key="1">
    <citation type="journal article" date="2024" name="G3 (Bethesda)">
        <title>Genome assembly of Hibiscus sabdariffa L. provides insights into metabolisms of medicinal natural products.</title>
        <authorList>
            <person name="Kim T."/>
        </authorList>
    </citation>
    <scope>NUCLEOTIDE SEQUENCE [LARGE SCALE GENOMIC DNA]</scope>
    <source>
        <strain evidence="1">TK-2024</strain>
        <tissue evidence="1">Old leaves</tissue>
    </source>
</reference>
<dbReference type="EMBL" id="JBBPBM010000128">
    <property type="protein sequence ID" value="KAK8505257.1"/>
    <property type="molecule type" value="Genomic_DNA"/>
</dbReference>
<dbReference type="Proteomes" id="UP001472677">
    <property type="component" value="Unassembled WGS sequence"/>
</dbReference>
<organism evidence="1 2">
    <name type="scientific">Hibiscus sabdariffa</name>
    <name type="common">roselle</name>
    <dbReference type="NCBI Taxonomy" id="183260"/>
    <lineage>
        <taxon>Eukaryota</taxon>
        <taxon>Viridiplantae</taxon>
        <taxon>Streptophyta</taxon>
        <taxon>Embryophyta</taxon>
        <taxon>Tracheophyta</taxon>
        <taxon>Spermatophyta</taxon>
        <taxon>Magnoliopsida</taxon>
        <taxon>eudicotyledons</taxon>
        <taxon>Gunneridae</taxon>
        <taxon>Pentapetalae</taxon>
        <taxon>rosids</taxon>
        <taxon>malvids</taxon>
        <taxon>Malvales</taxon>
        <taxon>Malvaceae</taxon>
        <taxon>Malvoideae</taxon>
        <taxon>Hibiscus</taxon>
    </lineage>
</organism>
<evidence type="ECO:0000313" key="2">
    <source>
        <dbReference type="Proteomes" id="UP001472677"/>
    </source>
</evidence>
<keyword evidence="2" id="KW-1185">Reference proteome</keyword>
<evidence type="ECO:0000313" key="1">
    <source>
        <dbReference type="EMBL" id="KAK8505257.1"/>
    </source>
</evidence>
<comment type="caution">
    <text evidence="1">The sequence shown here is derived from an EMBL/GenBank/DDBJ whole genome shotgun (WGS) entry which is preliminary data.</text>
</comment>
<proteinExistence type="predicted"/>
<protein>
    <submittedName>
        <fullName evidence="1">Uncharacterized protein</fullName>
    </submittedName>
</protein>